<feature type="compositionally biased region" description="Polar residues" evidence="1">
    <location>
        <begin position="65"/>
        <end position="77"/>
    </location>
</feature>
<evidence type="ECO:0000256" key="1">
    <source>
        <dbReference type="SAM" id="MobiDB-lite"/>
    </source>
</evidence>
<evidence type="ECO:0000313" key="2">
    <source>
        <dbReference type="EMBL" id="ORY29805.1"/>
    </source>
</evidence>
<sequence length="413" mass="45598">MSRPAETQRYQPPHLRGQSPRPETSTASSTKIPGNSKVRPIASNGPSKSTNVNGASLPRSRRDWSSPSTFISSSGNVSHGVLQSPAGDIKPMRRAHSGRTELDPMEMMQSVSRSGGDGAEGDALKDWGVQEQYRQWIDQRLDKHYETFSTPRHTSPATDRTDEIESLSSIVLLFRKLREGVVASHRIDAFAIEVFESSARISVLAGNKTQLVASLSGLIPGLYTAVSPPLSPDQPSSLDRALASLRISDARQELTSIYLLYRLVTDSPRAMHELLISLTLPSPPLLFRPFSSVETAAVRPSSHPFIHPSQLAYPLAAARALSEHSFDPVAYFRLLEDHSAGAYERIVLRWATDGVRERAWTRLKRTYLDVGVGWVGKCLGFTADEGKSEEDLHLKKWVQEHGAKSNAGRIKMR</sequence>
<dbReference type="Gene3D" id="1.25.40.990">
    <property type="match status" value="1"/>
</dbReference>
<comment type="caution">
    <text evidence="2">The sequence shown here is derived from an EMBL/GenBank/DDBJ whole genome shotgun (WGS) entry which is preliminary data.</text>
</comment>
<feature type="region of interest" description="Disordered" evidence="1">
    <location>
        <begin position="1"/>
        <end position="121"/>
    </location>
</feature>
<dbReference type="Proteomes" id="UP000193986">
    <property type="component" value="Unassembled WGS sequence"/>
</dbReference>
<proteinExistence type="predicted"/>
<name>A0A1Y2B6S2_9TREE</name>
<keyword evidence="3" id="KW-1185">Reference proteome</keyword>
<protein>
    <recommendedName>
        <fullName evidence="4">SAC3/GANP/Nin1/mts3/eIF-3 p25 family-domain-containing protein</fullName>
    </recommendedName>
</protein>
<dbReference type="STRING" id="71784.A0A1Y2B6S2"/>
<reference evidence="2 3" key="1">
    <citation type="submission" date="2016-07" db="EMBL/GenBank/DDBJ databases">
        <title>Pervasive Adenine N6-methylation of Active Genes in Fungi.</title>
        <authorList>
            <consortium name="DOE Joint Genome Institute"/>
            <person name="Mondo S.J."/>
            <person name="Dannebaum R.O."/>
            <person name="Kuo R.C."/>
            <person name="Labutti K."/>
            <person name="Haridas S."/>
            <person name="Kuo A."/>
            <person name="Salamov A."/>
            <person name="Ahrendt S.R."/>
            <person name="Lipzen A."/>
            <person name="Sullivan W."/>
            <person name="Andreopoulos W.B."/>
            <person name="Clum A."/>
            <person name="Lindquist E."/>
            <person name="Daum C."/>
            <person name="Ramamoorthy G.K."/>
            <person name="Gryganskyi A."/>
            <person name="Culley D."/>
            <person name="Magnuson J.K."/>
            <person name="James T.Y."/>
            <person name="O'Malley M.A."/>
            <person name="Stajich J.E."/>
            <person name="Spatafora J.W."/>
            <person name="Visel A."/>
            <person name="Grigoriev I.V."/>
        </authorList>
    </citation>
    <scope>NUCLEOTIDE SEQUENCE [LARGE SCALE GENOMIC DNA]</scope>
    <source>
        <strain evidence="2 3">68-887.2</strain>
    </source>
</reference>
<feature type="compositionally biased region" description="Polar residues" evidence="1">
    <location>
        <begin position="44"/>
        <end position="54"/>
    </location>
</feature>
<organism evidence="2 3">
    <name type="scientific">Naematelia encephala</name>
    <dbReference type="NCBI Taxonomy" id="71784"/>
    <lineage>
        <taxon>Eukaryota</taxon>
        <taxon>Fungi</taxon>
        <taxon>Dikarya</taxon>
        <taxon>Basidiomycota</taxon>
        <taxon>Agaricomycotina</taxon>
        <taxon>Tremellomycetes</taxon>
        <taxon>Tremellales</taxon>
        <taxon>Naemateliaceae</taxon>
        <taxon>Naematelia</taxon>
    </lineage>
</organism>
<evidence type="ECO:0000313" key="3">
    <source>
        <dbReference type="Proteomes" id="UP000193986"/>
    </source>
</evidence>
<feature type="compositionally biased region" description="Polar residues" evidence="1">
    <location>
        <begin position="21"/>
        <end position="33"/>
    </location>
</feature>
<evidence type="ECO:0008006" key="4">
    <source>
        <dbReference type="Google" id="ProtNLM"/>
    </source>
</evidence>
<dbReference type="EMBL" id="MCFC01000023">
    <property type="protein sequence ID" value="ORY29805.1"/>
    <property type="molecule type" value="Genomic_DNA"/>
</dbReference>
<accession>A0A1Y2B6S2</accession>
<dbReference type="AlphaFoldDB" id="A0A1Y2B6S2"/>
<dbReference type="PANTHER" id="PTHR39398:SF1">
    <property type="entry name" value="CSN8_PSMD8_EIF3K DOMAIN-CONTAINING PROTEIN"/>
    <property type="match status" value="1"/>
</dbReference>
<dbReference type="PANTHER" id="PTHR39398">
    <property type="entry name" value="YALI0F14311P"/>
    <property type="match status" value="1"/>
</dbReference>
<dbReference type="OrthoDB" id="2100128at2759"/>
<gene>
    <name evidence="2" type="ORF">BCR39DRAFT_163185</name>
</gene>
<dbReference type="InParanoid" id="A0A1Y2B6S2"/>